<accession>A0A1Q2MBZ3</accession>
<dbReference type="InterPro" id="IPR007197">
    <property type="entry name" value="rSAM"/>
</dbReference>
<keyword evidence="13" id="KW-1185">Reference proteome</keyword>
<sequence length="460" mass="52677">MNTYYVTTLGCKVNQYESRQIAQLLSNYGLKPVKFVQSPDIAVIHTCCVTHTASSKSRQLIRKIKRQNPDCTVIVTGCLTSVDTGEADNIGDGIIMLDRSVNLPDYLEKLLKNKKNQADSSNPVSKTANDDKIKDKDDKITDKNDDFHLDDPLGLGSVTTFGSHSRAFLKIQDGCDGFCSYCIIPHIRKKLWSNPPEMVEKEARAMVAAGHKEIVLTGIYLSAYMQETVKRKRWDTSRSLELVSLIERLVRIDGLMRLRLSSLEPGDITEPMIECFVKYPNLVPHLHLSLQSGSDRILRRMNRQYRTDEFLETVERLNNALDRPAITTDLIVGFPGETEFDFDQSMEISRQAGFAKIHVFGFSKRRGTPAAKMQDQIETHVIKERVRRLSELDKELQQKFRRQFAGEEINIIVENTKKQTGRCERYFEVNYHTKHHQLPPKKGDFLRLRLKNNCIDAEIL</sequence>
<dbReference type="STRING" id="1851148.SMSP2_00544"/>
<dbReference type="Pfam" id="PF04055">
    <property type="entry name" value="Radical_SAM"/>
    <property type="match status" value="1"/>
</dbReference>
<evidence type="ECO:0000256" key="1">
    <source>
        <dbReference type="ARBA" id="ARBA00001966"/>
    </source>
</evidence>
<dbReference type="CDD" id="cd01335">
    <property type="entry name" value="Radical_SAM"/>
    <property type="match status" value="1"/>
</dbReference>
<evidence type="ECO:0000313" key="12">
    <source>
        <dbReference type="EMBL" id="AQQ70201.1"/>
    </source>
</evidence>
<dbReference type="InterPro" id="IPR006467">
    <property type="entry name" value="MiaB-like_bact"/>
</dbReference>
<dbReference type="SUPFAM" id="SSF102114">
    <property type="entry name" value="Radical SAM enzymes"/>
    <property type="match status" value="1"/>
</dbReference>
<keyword evidence="7" id="KW-0408">Iron</keyword>
<dbReference type="SMART" id="SM00729">
    <property type="entry name" value="Elp3"/>
    <property type="match status" value="1"/>
</dbReference>
<dbReference type="KEGG" id="pbas:SMSP2_00544"/>
<dbReference type="EMBL" id="CP019646">
    <property type="protein sequence ID" value="AQQ70201.1"/>
    <property type="molecule type" value="Genomic_DNA"/>
</dbReference>
<keyword evidence="2" id="KW-0004">4Fe-4S</keyword>
<evidence type="ECO:0000256" key="4">
    <source>
        <dbReference type="ARBA" id="ARBA00022679"/>
    </source>
</evidence>
<dbReference type="SFLD" id="SFLDG01061">
    <property type="entry name" value="methylthiotransferase"/>
    <property type="match status" value="1"/>
</dbReference>
<evidence type="ECO:0000256" key="6">
    <source>
        <dbReference type="ARBA" id="ARBA00022723"/>
    </source>
</evidence>
<keyword evidence="8" id="KW-0411">Iron-sulfur</keyword>
<dbReference type="AlphaFoldDB" id="A0A1Q2MBZ3"/>
<keyword evidence="6" id="KW-0479">Metal-binding</keyword>
<dbReference type="Pfam" id="PF00919">
    <property type="entry name" value="UPF0004"/>
    <property type="match status" value="1"/>
</dbReference>
<evidence type="ECO:0000256" key="8">
    <source>
        <dbReference type="ARBA" id="ARBA00023014"/>
    </source>
</evidence>
<name>A0A1Q2MBZ3_9BACT</name>
<evidence type="ECO:0000259" key="10">
    <source>
        <dbReference type="PROSITE" id="PS51449"/>
    </source>
</evidence>
<dbReference type="GO" id="GO:0051539">
    <property type="term" value="F:4 iron, 4 sulfur cluster binding"/>
    <property type="evidence" value="ECO:0007669"/>
    <property type="project" value="UniProtKB-KW"/>
</dbReference>
<feature type="region of interest" description="Disordered" evidence="9">
    <location>
        <begin position="117"/>
        <end position="141"/>
    </location>
</feature>
<dbReference type="PROSITE" id="PS51449">
    <property type="entry name" value="MTTASE_N"/>
    <property type="match status" value="1"/>
</dbReference>
<keyword evidence="5" id="KW-0949">S-adenosyl-L-methionine</keyword>
<dbReference type="RefSeq" id="WP_146682485.1">
    <property type="nucleotide sequence ID" value="NZ_CP019646.1"/>
</dbReference>
<dbReference type="PROSITE" id="PS51918">
    <property type="entry name" value="RADICAL_SAM"/>
    <property type="match status" value="1"/>
</dbReference>
<keyword evidence="3" id="KW-0963">Cytoplasm</keyword>
<evidence type="ECO:0000256" key="2">
    <source>
        <dbReference type="ARBA" id="ARBA00022485"/>
    </source>
</evidence>
<dbReference type="InterPro" id="IPR023404">
    <property type="entry name" value="rSAM_horseshoe"/>
</dbReference>
<dbReference type="InterPro" id="IPR038135">
    <property type="entry name" value="Methylthiotransferase_N_sf"/>
</dbReference>
<dbReference type="OrthoDB" id="9805215at2"/>
<dbReference type="InterPro" id="IPR005839">
    <property type="entry name" value="Methylthiotransferase"/>
</dbReference>
<reference evidence="13" key="1">
    <citation type="submission" date="2017-02" db="EMBL/GenBank/DDBJ databases">
        <title>Comparative genomics and description of representatives of a novel lineage of planctomycetes thriving in anoxic sediments.</title>
        <authorList>
            <person name="Spring S."/>
            <person name="Bunk B."/>
            <person name="Sproer C."/>
        </authorList>
    </citation>
    <scope>NUCLEOTIDE SEQUENCE [LARGE SCALE GENOMIC DNA]</scope>
    <source>
        <strain evidence="13">SM-Chi-D1</strain>
    </source>
</reference>
<dbReference type="NCBIfam" id="TIGR01579">
    <property type="entry name" value="MiaB-like-C"/>
    <property type="match status" value="1"/>
</dbReference>
<dbReference type="PANTHER" id="PTHR11918:SF45">
    <property type="entry name" value="THREONYLCARBAMOYLADENOSINE TRNA METHYLTHIOTRANSFERASE"/>
    <property type="match status" value="1"/>
</dbReference>
<dbReference type="NCBIfam" id="TIGR00089">
    <property type="entry name" value="MiaB/RimO family radical SAM methylthiotransferase"/>
    <property type="match status" value="1"/>
</dbReference>
<feature type="domain" description="MTTase N-terminal" evidence="10">
    <location>
        <begin position="2"/>
        <end position="112"/>
    </location>
</feature>
<comment type="cofactor">
    <cofactor evidence="1">
        <name>[4Fe-4S] cluster</name>
        <dbReference type="ChEBI" id="CHEBI:49883"/>
    </cofactor>
</comment>
<dbReference type="SFLD" id="SFLDS00029">
    <property type="entry name" value="Radical_SAM"/>
    <property type="match status" value="1"/>
</dbReference>
<dbReference type="FunFam" id="3.80.30.20:FF:000001">
    <property type="entry name" value="tRNA-2-methylthio-N(6)-dimethylallyladenosine synthase 2"/>
    <property type="match status" value="1"/>
</dbReference>
<dbReference type="Gene3D" id="3.40.50.12160">
    <property type="entry name" value="Methylthiotransferase, N-terminal domain"/>
    <property type="match status" value="1"/>
</dbReference>
<organism evidence="12 13">
    <name type="scientific">Limihaloglobus sulfuriphilus</name>
    <dbReference type="NCBI Taxonomy" id="1851148"/>
    <lineage>
        <taxon>Bacteria</taxon>
        <taxon>Pseudomonadati</taxon>
        <taxon>Planctomycetota</taxon>
        <taxon>Phycisphaerae</taxon>
        <taxon>Sedimentisphaerales</taxon>
        <taxon>Sedimentisphaeraceae</taxon>
        <taxon>Limihaloglobus</taxon>
    </lineage>
</organism>
<dbReference type="InterPro" id="IPR013848">
    <property type="entry name" value="Methylthiotransferase_N"/>
</dbReference>
<evidence type="ECO:0000256" key="5">
    <source>
        <dbReference type="ARBA" id="ARBA00022691"/>
    </source>
</evidence>
<dbReference type="PANTHER" id="PTHR11918">
    <property type="entry name" value="RADICAL SAM PROTEINS"/>
    <property type="match status" value="1"/>
</dbReference>
<keyword evidence="4 12" id="KW-0808">Transferase</keyword>
<evidence type="ECO:0000259" key="11">
    <source>
        <dbReference type="PROSITE" id="PS51918"/>
    </source>
</evidence>
<evidence type="ECO:0000313" key="13">
    <source>
        <dbReference type="Proteomes" id="UP000188181"/>
    </source>
</evidence>
<feature type="compositionally biased region" description="Basic and acidic residues" evidence="9">
    <location>
        <begin position="128"/>
        <end position="141"/>
    </location>
</feature>
<dbReference type="InterPro" id="IPR006638">
    <property type="entry name" value="Elp3/MiaA/NifB-like_rSAM"/>
</dbReference>
<dbReference type="EC" id="2.-.-.-" evidence="12"/>
<gene>
    <name evidence="12" type="primary">mtaB</name>
    <name evidence="12" type="ORF">SMSP2_00544</name>
</gene>
<dbReference type="Gene3D" id="3.80.30.20">
    <property type="entry name" value="tm_1862 like domain"/>
    <property type="match status" value="1"/>
</dbReference>
<proteinExistence type="predicted"/>
<dbReference type="SFLD" id="SFLDG01082">
    <property type="entry name" value="B12-binding_domain_containing"/>
    <property type="match status" value="1"/>
</dbReference>
<feature type="domain" description="Radical SAM core" evidence="11">
    <location>
        <begin position="161"/>
        <end position="399"/>
    </location>
</feature>
<evidence type="ECO:0000256" key="3">
    <source>
        <dbReference type="ARBA" id="ARBA00022490"/>
    </source>
</evidence>
<dbReference type="GO" id="GO:0035598">
    <property type="term" value="F:tRNA (N(6)-L-threonylcarbamoyladenosine(37)-C(2))-methylthiotransferase activity"/>
    <property type="evidence" value="ECO:0007669"/>
    <property type="project" value="TreeGrafter"/>
</dbReference>
<dbReference type="InterPro" id="IPR058240">
    <property type="entry name" value="rSAM_sf"/>
</dbReference>
<evidence type="ECO:0000256" key="9">
    <source>
        <dbReference type="SAM" id="MobiDB-lite"/>
    </source>
</evidence>
<protein>
    <submittedName>
        <fullName evidence="12">Threonylcarbamoyladenosine tRNA methylthiotransferase MtaB</fullName>
        <ecNumber evidence="12">2.-.-.-</ecNumber>
    </submittedName>
</protein>
<dbReference type="Proteomes" id="UP000188181">
    <property type="component" value="Chromosome"/>
</dbReference>
<dbReference type="GO" id="GO:0046872">
    <property type="term" value="F:metal ion binding"/>
    <property type="evidence" value="ECO:0007669"/>
    <property type="project" value="UniProtKB-KW"/>
</dbReference>
<evidence type="ECO:0000256" key="7">
    <source>
        <dbReference type="ARBA" id="ARBA00023004"/>
    </source>
</evidence>